<evidence type="ECO:0000313" key="1">
    <source>
        <dbReference type="EMBL" id="KIO78301.1"/>
    </source>
</evidence>
<keyword evidence="2" id="KW-1185">Reference proteome</keyword>
<dbReference type="AlphaFoldDB" id="A0A0D0GV78"/>
<comment type="caution">
    <text evidence="1">The sequence shown here is derived from an EMBL/GenBank/DDBJ whole genome shotgun (WGS) entry which is preliminary data.</text>
</comment>
<organism evidence="1 2">
    <name type="scientific">Pedobacter lusitanus</name>
    <dbReference type="NCBI Taxonomy" id="1503925"/>
    <lineage>
        <taxon>Bacteria</taxon>
        <taxon>Pseudomonadati</taxon>
        <taxon>Bacteroidota</taxon>
        <taxon>Sphingobacteriia</taxon>
        <taxon>Sphingobacteriales</taxon>
        <taxon>Sphingobacteriaceae</taxon>
        <taxon>Pedobacter</taxon>
    </lineage>
</organism>
<sequence>MQNLTATQIKIISQRTLRLGICTLQFGVFTEKLTDKGKSTNVMIKFSGKEPEQIGDTADVLSLGFKIVSYGERLGIGLIKRKQTIQKVQ</sequence>
<dbReference type="Proteomes" id="UP000032049">
    <property type="component" value="Unassembled WGS sequence"/>
</dbReference>
<proteinExistence type="predicted"/>
<protein>
    <submittedName>
        <fullName evidence="1">Uncharacterized protein</fullName>
    </submittedName>
</protein>
<gene>
    <name evidence="1" type="ORF">TH53_04630</name>
</gene>
<evidence type="ECO:0000313" key="2">
    <source>
        <dbReference type="Proteomes" id="UP000032049"/>
    </source>
</evidence>
<name>A0A0D0GV78_9SPHI</name>
<dbReference type="EMBL" id="JXRA01000017">
    <property type="protein sequence ID" value="KIO78301.1"/>
    <property type="molecule type" value="Genomic_DNA"/>
</dbReference>
<reference evidence="1 2" key="1">
    <citation type="submission" date="2015-01" db="EMBL/GenBank/DDBJ databases">
        <title>Draft genome sequence of Pedobacter sp. NL19 isolated from sludge of an effluent treatment pond in an abandoned uranium mine.</title>
        <authorList>
            <person name="Santos T."/>
            <person name="Caetano T."/>
            <person name="Covas C."/>
            <person name="Cruz A."/>
            <person name="Mendo S."/>
        </authorList>
    </citation>
    <scope>NUCLEOTIDE SEQUENCE [LARGE SCALE GENOMIC DNA]</scope>
    <source>
        <strain evidence="1 2">NL19</strain>
    </source>
</reference>
<accession>A0A0D0GV78</accession>
<dbReference type="RefSeq" id="WP_041878822.1">
    <property type="nucleotide sequence ID" value="NZ_CP157278.1"/>
</dbReference>
<dbReference type="STRING" id="1503925.TH53_04630"/>